<name>A0A7W9F0Q4_9RHOB</name>
<dbReference type="PANTHER" id="PTHR30287:SF1">
    <property type="entry name" value="INNER MEMBRANE PROTEIN"/>
    <property type="match status" value="1"/>
</dbReference>
<feature type="transmembrane region" description="Helical" evidence="6">
    <location>
        <begin position="301"/>
        <end position="334"/>
    </location>
</feature>
<dbReference type="InterPro" id="IPR038766">
    <property type="entry name" value="Membrane_comp_ABC_pdt"/>
</dbReference>
<feature type="transmembrane region" description="Helical" evidence="6">
    <location>
        <begin position="256"/>
        <end position="280"/>
    </location>
</feature>
<feature type="transmembrane region" description="Helical" evidence="6">
    <location>
        <begin position="392"/>
        <end position="415"/>
    </location>
</feature>
<dbReference type="AlphaFoldDB" id="A0A7W9F0Q4"/>
<comment type="subcellular location">
    <subcellularLocation>
        <location evidence="1">Cell membrane</location>
        <topology evidence="1">Multi-pass membrane protein</topology>
    </subcellularLocation>
</comment>
<feature type="transmembrane region" description="Helical" evidence="6">
    <location>
        <begin position="354"/>
        <end position="371"/>
    </location>
</feature>
<dbReference type="EMBL" id="JACIJM010000008">
    <property type="protein sequence ID" value="MBB5723176.1"/>
    <property type="molecule type" value="Genomic_DNA"/>
</dbReference>
<feature type="transmembrane region" description="Helical" evidence="6">
    <location>
        <begin position="421"/>
        <end position="446"/>
    </location>
</feature>
<sequence>MSLVIAARFARRELRGGLHGFRIFLACLALGVAAIAAVGTVRAGIQAGLDREGAALLGGDAEVELTYRFARENELTYLNSIAETVSETVDFRSMAVTESEDRALTQIRAVDDFYPLIGQVILTPEMPLFDALADNGAVMEKVLVDRLGLAPGDTFRLGTETFHLSAILTKYPDNASGGFGLGPRTIVRIDALKNSGLIAEGTLFSTQYRLDLPDGIDLQTVEDETKETLADAGLRWRDSRRGAGGTERFVAQIGSFLILMGLAGLAVGGVGVSAAVQSYLAGKTGVIATLKTLGATRKTIFLTYFLQIGALTIMGVAIGIIVGGALPVIFAPLIEANLPIPAEFTFDPRPLGEAAIYGLLAALIFTLWPLAKTDDIRAATLFRDAFGATKSLPKIGYILTTIALIGLLVGLAILFSGNAFLTLWTTGGIMTALLLLVLASVVIRFIARRLRRASRGRTSLRLALGSIGARGGEATAVVLSLGLGLSVLASVGQIDANLRNSLSSQLPKNAPSYFFVDIQPDQIDGFTTRLQDDPAVSNLETAPMLRGVITSINGQNAETFTDGHWVVRGDRGVTYADAMPDGTTITEGEWWPANYDGPPLISFSDEEAREMGLSIGDALVVNILGRDITATIASFREVSFENAGMGFVIAMNQSALAGAPHSWISTVYAEENAEAQILRDLATAYPNITAIRIRDAIAQVITLISGISAATRYGALATLLTGFLVLIGAAAAGERARTYEAAVLKTLGASRKQILFSFALRAALLGLAAGGVALGAGILGGWAVSTYIMETDYTVIWSNALLIIGGGVMASLAAGLVFAIRPLAAKPAQVLRARE</sequence>
<dbReference type="InterPro" id="IPR003838">
    <property type="entry name" value="ABC3_permease_C"/>
</dbReference>
<feature type="transmembrane region" description="Helical" evidence="6">
    <location>
        <begin position="713"/>
        <end position="733"/>
    </location>
</feature>
<dbReference type="PANTHER" id="PTHR30287">
    <property type="entry name" value="MEMBRANE COMPONENT OF PREDICTED ABC SUPERFAMILY METABOLITE UPTAKE TRANSPORTER"/>
    <property type="match status" value="1"/>
</dbReference>
<keyword evidence="5 6" id="KW-0472">Membrane</keyword>
<accession>A0A7W9F0Q4</accession>
<proteinExistence type="predicted"/>
<evidence type="ECO:0000259" key="7">
    <source>
        <dbReference type="Pfam" id="PF02687"/>
    </source>
</evidence>
<dbReference type="GO" id="GO:0005886">
    <property type="term" value="C:plasma membrane"/>
    <property type="evidence" value="ECO:0007669"/>
    <property type="project" value="UniProtKB-SubCell"/>
</dbReference>
<feature type="transmembrane region" description="Helical" evidence="6">
    <location>
        <begin position="467"/>
        <end position="491"/>
    </location>
</feature>
<evidence type="ECO:0000259" key="8">
    <source>
        <dbReference type="Pfam" id="PF12704"/>
    </source>
</evidence>
<feature type="domain" description="MacB-like periplasmic core" evidence="8">
    <location>
        <begin position="25"/>
        <end position="226"/>
    </location>
</feature>
<protein>
    <submittedName>
        <fullName evidence="9">Putative ABC transport system permease protein</fullName>
    </submittedName>
</protein>
<evidence type="ECO:0000256" key="1">
    <source>
        <dbReference type="ARBA" id="ARBA00004651"/>
    </source>
</evidence>
<evidence type="ECO:0000256" key="5">
    <source>
        <dbReference type="ARBA" id="ARBA00023136"/>
    </source>
</evidence>
<evidence type="ECO:0000256" key="6">
    <source>
        <dbReference type="SAM" id="Phobius"/>
    </source>
</evidence>
<keyword evidence="3 6" id="KW-0812">Transmembrane</keyword>
<keyword evidence="2" id="KW-1003">Cell membrane</keyword>
<keyword evidence="4 6" id="KW-1133">Transmembrane helix</keyword>
<feature type="domain" description="ABC3 transporter permease C-terminal" evidence="7">
    <location>
        <begin position="259"/>
        <end position="372"/>
    </location>
</feature>
<evidence type="ECO:0000313" key="10">
    <source>
        <dbReference type="Proteomes" id="UP000535415"/>
    </source>
</evidence>
<dbReference type="Pfam" id="PF12704">
    <property type="entry name" value="MacB_PCD"/>
    <property type="match status" value="1"/>
</dbReference>
<feature type="transmembrane region" description="Helical" evidence="6">
    <location>
        <begin position="796"/>
        <end position="820"/>
    </location>
</feature>
<reference evidence="9 10" key="1">
    <citation type="submission" date="2020-08" db="EMBL/GenBank/DDBJ databases">
        <title>Genomic Encyclopedia of Type Strains, Phase IV (KMG-IV): sequencing the most valuable type-strain genomes for metagenomic binning, comparative biology and taxonomic classification.</title>
        <authorList>
            <person name="Goeker M."/>
        </authorList>
    </citation>
    <scope>NUCLEOTIDE SEQUENCE [LARGE SCALE GENOMIC DNA]</scope>
    <source>
        <strain evidence="9 10">DSM 101064</strain>
    </source>
</reference>
<dbReference type="Pfam" id="PF02687">
    <property type="entry name" value="FtsX"/>
    <property type="match status" value="2"/>
</dbReference>
<comment type="caution">
    <text evidence="9">The sequence shown here is derived from an EMBL/GenBank/DDBJ whole genome shotgun (WGS) entry which is preliminary data.</text>
</comment>
<evidence type="ECO:0000256" key="2">
    <source>
        <dbReference type="ARBA" id="ARBA00022475"/>
    </source>
</evidence>
<keyword evidence="10" id="KW-1185">Reference proteome</keyword>
<organism evidence="9 10">
    <name type="scientific">Yoonia ponticola</name>
    <dbReference type="NCBI Taxonomy" id="1524255"/>
    <lineage>
        <taxon>Bacteria</taxon>
        <taxon>Pseudomonadati</taxon>
        <taxon>Pseudomonadota</taxon>
        <taxon>Alphaproteobacteria</taxon>
        <taxon>Rhodobacterales</taxon>
        <taxon>Paracoccaceae</taxon>
        <taxon>Yoonia</taxon>
    </lineage>
</organism>
<dbReference type="Proteomes" id="UP000535415">
    <property type="component" value="Unassembled WGS sequence"/>
</dbReference>
<feature type="domain" description="ABC3 transporter permease C-terminal" evidence="7">
    <location>
        <begin position="716"/>
        <end position="823"/>
    </location>
</feature>
<feature type="transmembrane region" description="Helical" evidence="6">
    <location>
        <begin position="754"/>
        <end position="784"/>
    </location>
</feature>
<dbReference type="InterPro" id="IPR025857">
    <property type="entry name" value="MacB_PCD"/>
</dbReference>
<evidence type="ECO:0000256" key="4">
    <source>
        <dbReference type="ARBA" id="ARBA00022989"/>
    </source>
</evidence>
<gene>
    <name evidence="9" type="ORF">FHS72_002813</name>
</gene>
<dbReference type="RefSeq" id="WP_183530140.1">
    <property type="nucleotide sequence ID" value="NZ_JACIJM010000008.1"/>
</dbReference>
<evidence type="ECO:0000256" key="3">
    <source>
        <dbReference type="ARBA" id="ARBA00022692"/>
    </source>
</evidence>
<evidence type="ECO:0000313" key="9">
    <source>
        <dbReference type="EMBL" id="MBB5723176.1"/>
    </source>
</evidence>